<keyword evidence="1" id="KW-0472">Membrane</keyword>
<reference evidence="2 3" key="1">
    <citation type="submission" date="2020-08" db="EMBL/GenBank/DDBJ databases">
        <title>Description of novel Flavobacterium F-392 isolate.</title>
        <authorList>
            <person name="Saticioglu I.B."/>
            <person name="Duman M."/>
            <person name="Altun S."/>
        </authorList>
    </citation>
    <scope>NUCLEOTIDE SEQUENCE [LARGE SCALE GENOMIC DNA]</scope>
    <source>
        <strain evidence="2 3">F-392</strain>
    </source>
</reference>
<accession>A0A923MW50</accession>
<evidence type="ECO:0000256" key="1">
    <source>
        <dbReference type="SAM" id="Phobius"/>
    </source>
</evidence>
<name>A0A923MW50_9FLAO</name>
<evidence type="ECO:0000313" key="2">
    <source>
        <dbReference type="EMBL" id="MBC5842886.1"/>
    </source>
</evidence>
<proteinExistence type="predicted"/>
<dbReference type="AlphaFoldDB" id="A0A923MW50"/>
<comment type="caution">
    <text evidence="2">The sequence shown here is derived from an EMBL/GenBank/DDBJ whole genome shotgun (WGS) entry which is preliminary data.</text>
</comment>
<keyword evidence="1" id="KW-1133">Transmembrane helix</keyword>
<keyword evidence="3" id="KW-1185">Reference proteome</keyword>
<feature type="transmembrane region" description="Helical" evidence="1">
    <location>
        <begin position="108"/>
        <end position="127"/>
    </location>
</feature>
<dbReference type="EMBL" id="JACRUL010000001">
    <property type="protein sequence ID" value="MBC5842886.1"/>
    <property type="molecule type" value="Genomic_DNA"/>
</dbReference>
<gene>
    <name evidence="2" type="ORF">H8R25_00305</name>
</gene>
<evidence type="ECO:0000313" key="3">
    <source>
        <dbReference type="Proteomes" id="UP000641454"/>
    </source>
</evidence>
<organism evidence="2 3">
    <name type="scientific">Flavobacterium muglaense</name>
    <dbReference type="NCBI Taxonomy" id="2764716"/>
    <lineage>
        <taxon>Bacteria</taxon>
        <taxon>Pseudomonadati</taxon>
        <taxon>Bacteroidota</taxon>
        <taxon>Flavobacteriia</taxon>
        <taxon>Flavobacteriales</taxon>
        <taxon>Flavobacteriaceae</taxon>
        <taxon>Flavobacterium</taxon>
    </lineage>
</organism>
<dbReference type="Proteomes" id="UP000641454">
    <property type="component" value="Unassembled WGS sequence"/>
</dbReference>
<keyword evidence="1" id="KW-0812">Transmembrane</keyword>
<protein>
    <submittedName>
        <fullName evidence="2">Uncharacterized protein</fullName>
    </submittedName>
</protein>
<feature type="transmembrane region" description="Helical" evidence="1">
    <location>
        <begin position="56"/>
        <end position="73"/>
    </location>
</feature>
<dbReference type="RefSeq" id="WP_187016587.1">
    <property type="nucleotide sequence ID" value="NZ_JACRUK010000001.1"/>
</dbReference>
<sequence length="137" mass="15237">MNASEDKKLESIVNKAMKSSSLQSPTIDFTAQLMMQVSAMSQSKATIYKPLISRKGWSLIAALFALIIAYVLYGPQQETSSWMEMTNVNSVVMDKISSTAFGFSVSKIVLYAVSCLSVLVLVQVSFLKLHFDKRFHI</sequence>